<feature type="compositionally biased region" description="Low complexity" evidence="1">
    <location>
        <begin position="27"/>
        <end position="42"/>
    </location>
</feature>
<feature type="compositionally biased region" description="Polar residues" evidence="1">
    <location>
        <begin position="217"/>
        <end position="232"/>
    </location>
</feature>
<feature type="compositionally biased region" description="Low complexity" evidence="1">
    <location>
        <begin position="290"/>
        <end position="302"/>
    </location>
</feature>
<feature type="region of interest" description="Disordered" evidence="1">
    <location>
        <begin position="23"/>
        <end position="125"/>
    </location>
</feature>
<comment type="caution">
    <text evidence="2">The sequence shown here is derived from an EMBL/GenBank/DDBJ whole genome shotgun (WGS) entry which is preliminary data.</text>
</comment>
<reference evidence="2" key="2">
    <citation type="submission" date="2023-05" db="EMBL/GenBank/DDBJ databases">
        <authorList>
            <consortium name="Lawrence Berkeley National Laboratory"/>
            <person name="Steindorff A."/>
            <person name="Hensen N."/>
            <person name="Bonometti L."/>
            <person name="Westerberg I."/>
            <person name="Brannstrom I.O."/>
            <person name="Guillou S."/>
            <person name="Cros-Aarteil S."/>
            <person name="Calhoun S."/>
            <person name="Haridas S."/>
            <person name="Kuo A."/>
            <person name="Mondo S."/>
            <person name="Pangilinan J."/>
            <person name="Riley R."/>
            <person name="Labutti K."/>
            <person name="Andreopoulos B."/>
            <person name="Lipzen A."/>
            <person name="Chen C."/>
            <person name="Yanf M."/>
            <person name="Daum C."/>
            <person name="Ng V."/>
            <person name="Clum A."/>
            <person name="Ohm R."/>
            <person name="Martin F."/>
            <person name="Silar P."/>
            <person name="Natvig D."/>
            <person name="Lalanne C."/>
            <person name="Gautier V."/>
            <person name="Ament-Velasquez S.L."/>
            <person name="Kruys A."/>
            <person name="Hutchinson M.I."/>
            <person name="Powell A.J."/>
            <person name="Barry K."/>
            <person name="Miller A.N."/>
            <person name="Grigoriev I.V."/>
            <person name="Debuchy R."/>
            <person name="Gladieux P."/>
            <person name="Thoren M.H."/>
            <person name="Johannesson H."/>
        </authorList>
    </citation>
    <scope>NUCLEOTIDE SEQUENCE</scope>
    <source>
        <strain evidence="2">CBS 731.68</strain>
    </source>
</reference>
<gene>
    <name evidence="2" type="ORF">N657DRAFT_71507</name>
</gene>
<feature type="region of interest" description="Disordered" evidence="1">
    <location>
        <begin position="214"/>
        <end position="235"/>
    </location>
</feature>
<organism evidence="2 3">
    <name type="scientific">Parathielavia appendiculata</name>
    <dbReference type="NCBI Taxonomy" id="2587402"/>
    <lineage>
        <taxon>Eukaryota</taxon>
        <taxon>Fungi</taxon>
        <taxon>Dikarya</taxon>
        <taxon>Ascomycota</taxon>
        <taxon>Pezizomycotina</taxon>
        <taxon>Sordariomycetes</taxon>
        <taxon>Sordariomycetidae</taxon>
        <taxon>Sordariales</taxon>
        <taxon>Chaetomiaceae</taxon>
        <taxon>Parathielavia</taxon>
    </lineage>
</organism>
<name>A0AAN6UAD4_9PEZI</name>
<feature type="compositionally biased region" description="Polar residues" evidence="1">
    <location>
        <begin position="55"/>
        <end position="77"/>
    </location>
</feature>
<proteinExistence type="predicted"/>
<feature type="compositionally biased region" description="Polar residues" evidence="1">
    <location>
        <begin position="179"/>
        <end position="192"/>
    </location>
</feature>
<evidence type="ECO:0000256" key="1">
    <source>
        <dbReference type="SAM" id="MobiDB-lite"/>
    </source>
</evidence>
<feature type="region of interest" description="Disordered" evidence="1">
    <location>
        <begin position="162"/>
        <end position="197"/>
    </location>
</feature>
<evidence type="ECO:0000313" key="3">
    <source>
        <dbReference type="Proteomes" id="UP001302602"/>
    </source>
</evidence>
<feature type="region of interest" description="Disordered" evidence="1">
    <location>
        <begin position="261"/>
        <end position="307"/>
    </location>
</feature>
<reference evidence="2" key="1">
    <citation type="journal article" date="2023" name="Mol. Phylogenet. Evol.">
        <title>Genome-scale phylogeny and comparative genomics of the fungal order Sordariales.</title>
        <authorList>
            <person name="Hensen N."/>
            <person name="Bonometti L."/>
            <person name="Westerberg I."/>
            <person name="Brannstrom I.O."/>
            <person name="Guillou S."/>
            <person name="Cros-Aarteil S."/>
            <person name="Calhoun S."/>
            <person name="Haridas S."/>
            <person name="Kuo A."/>
            <person name="Mondo S."/>
            <person name="Pangilinan J."/>
            <person name="Riley R."/>
            <person name="LaButti K."/>
            <person name="Andreopoulos B."/>
            <person name="Lipzen A."/>
            <person name="Chen C."/>
            <person name="Yan M."/>
            <person name="Daum C."/>
            <person name="Ng V."/>
            <person name="Clum A."/>
            <person name="Steindorff A."/>
            <person name="Ohm R.A."/>
            <person name="Martin F."/>
            <person name="Silar P."/>
            <person name="Natvig D.O."/>
            <person name="Lalanne C."/>
            <person name="Gautier V."/>
            <person name="Ament-Velasquez S.L."/>
            <person name="Kruys A."/>
            <person name="Hutchinson M.I."/>
            <person name="Powell A.J."/>
            <person name="Barry K."/>
            <person name="Miller A.N."/>
            <person name="Grigoriev I.V."/>
            <person name="Debuchy R."/>
            <person name="Gladieux P."/>
            <person name="Hiltunen Thoren M."/>
            <person name="Johannesson H."/>
        </authorList>
    </citation>
    <scope>NUCLEOTIDE SEQUENCE</scope>
    <source>
        <strain evidence="2">CBS 731.68</strain>
    </source>
</reference>
<dbReference type="AlphaFoldDB" id="A0AAN6UAD4"/>
<keyword evidence="3" id="KW-1185">Reference proteome</keyword>
<evidence type="ECO:0000313" key="2">
    <source>
        <dbReference type="EMBL" id="KAK4129372.1"/>
    </source>
</evidence>
<sequence length="405" mass="44153">MGYNRGAYSEDYYDSPALTSQVLEARSSSVSSTSSAASSSTAHQTIYTHHAGISRTLSPASSTSGSETNNGIYSRNQYPGFGHEHLHTPQPDPPSLPSQYLQPQIASFPSPYPPVLSARHSSRSSPYGGYPVGVLHQQSSPLSYDSYPSAMYPLFSATSYHSPPALPPQQATPIDHPPSASTQRDSKTSSGPVDSAEDFEQSFDDVLSLLEAERNPGHSNSEESGTSKPGKSNSKEPWGLACYHCLKLKLYHQFELMHRGPPSAREAGDADEETETRSSTPGTTKRERSGTPPASSTSPSSGYYDPTVTRASLKESAARNGRRAGQACARSNPRIKKTYGIRRFCIQCGLRLGIYEPRDVIEVQRPRWPGEAYWICDCRKLLRRDGEEARCEDCNSCAPFSSPSD</sequence>
<dbReference type="EMBL" id="MU853223">
    <property type="protein sequence ID" value="KAK4129372.1"/>
    <property type="molecule type" value="Genomic_DNA"/>
</dbReference>
<protein>
    <submittedName>
        <fullName evidence="2">Uncharacterized protein</fullName>
    </submittedName>
</protein>
<accession>A0AAN6UAD4</accession>
<dbReference type="RefSeq" id="XP_062653143.1">
    <property type="nucleotide sequence ID" value="XM_062797469.1"/>
</dbReference>
<dbReference type="GeneID" id="87834244"/>
<dbReference type="Proteomes" id="UP001302602">
    <property type="component" value="Unassembled WGS sequence"/>
</dbReference>